<reference evidence="3 4" key="1">
    <citation type="submission" date="2020-10" db="EMBL/GenBank/DDBJ databases">
        <title>Identification of Nocardia species via Next-generation sequencing and recognition of intraspecies genetic diversity.</title>
        <authorList>
            <person name="Li P."/>
            <person name="Li P."/>
            <person name="Lu B."/>
        </authorList>
    </citation>
    <scope>NUCLEOTIDE SEQUENCE [LARGE SCALE GENOMIC DNA]</scope>
    <source>
        <strain evidence="3 4">N-11</strain>
    </source>
</reference>
<dbReference type="PROSITE" id="PS51186">
    <property type="entry name" value="GNAT"/>
    <property type="match status" value="1"/>
</dbReference>
<dbReference type="SUPFAM" id="SSF55729">
    <property type="entry name" value="Acyl-CoA N-acyltransferases (Nat)"/>
    <property type="match status" value="1"/>
</dbReference>
<dbReference type="RefSeq" id="WP_195031094.1">
    <property type="nucleotide sequence ID" value="NZ_JADLRE010000001.1"/>
</dbReference>
<dbReference type="Gene3D" id="3.40.50.620">
    <property type="entry name" value="HUPs"/>
    <property type="match status" value="2"/>
</dbReference>
<comment type="caution">
    <text evidence="3">The sequence shown here is derived from an EMBL/GenBank/DDBJ whole genome shotgun (WGS) entry which is preliminary data.</text>
</comment>
<evidence type="ECO:0000259" key="2">
    <source>
        <dbReference type="PROSITE" id="PS51186"/>
    </source>
</evidence>
<feature type="domain" description="N-acetyltransferase" evidence="2">
    <location>
        <begin position="315"/>
        <end position="470"/>
    </location>
</feature>
<dbReference type="InterPro" id="IPR016181">
    <property type="entry name" value="Acyl_CoA_acyltransferase"/>
</dbReference>
<name>A0ABS0BZW1_9NOCA</name>
<dbReference type="SUPFAM" id="SSF52402">
    <property type="entry name" value="Adenine nucleotide alpha hydrolases-like"/>
    <property type="match status" value="2"/>
</dbReference>
<evidence type="ECO:0000313" key="4">
    <source>
        <dbReference type="Proteomes" id="UP000807309"/>
    </source>
</evidence>
<evidence type="ECO:0000313" key="3">
    <source>
        <dbReference type="EMBL" id="MBF6223673.1"/>
    </source>
</evidence>
<sequence length="499" mass="52804">MTSYGRSPIVVTVDQPPLGHDAAMWSAGIAERLHCPLRIVYIAIAACDVSAETSPTGQEAARNRPRAAAVVDAAVAAVRRDYPDLEVSGELIDGPVAQALARVGANSRMIVLGCPDVEALDVAGTTSHITTVTERAACPITFWRGQPGQHPDQRPVVLAEDDIDGADAALAAFGYAHLFGAPVIALDARPGQPGTAAPATCAEPGPVTRTERGSLDAHLAVARDVFPDVTVSGPADIPYRALSERANGAQLVVTGTDGRASVPEVPGFGSYLFRRSRCPVMICPSRVPTVGLGADPLASTARTASAPSAPLISGMTVRALTPDDWDAVVSLHEQMSAHDAYLRFFSAPPKHIDEFAEQLCRHDSTHLALGAFDGDDLVGLANYVVTDTTPGHITAEMALAVNAHDQQHGIGTLLVRRLGTAAYLQGVAHLTAEILAENTLMLAIITEQGWSDALRYEGATVHFDLELDAHEQQHPHTAVLPEEGNPERLIRKGRRGTQR</sequence>
<dbReference type="Proteomes" id="UP000807309">
    <property type="component" value="Unassembled WGS sequence"/>
</dbReference>
<gene>
    <name evidence="3" type="ORF">IU470_00830</name>
</gene>
<keyword evidence="4" id="KW-1185">Reference proteome</keyword>
<organism evidence="3 4">
    <name type="scientific">Nocardia abscessus</name>
    <dbReference type="NCBI Taxonomy" id="120957"/>
    <lineage>
        <taxon>Bacteria</taxon>
        <taxon>Bacillati</taxon>
        <taxon>Actinomycetota</taxon>
        <taxon>Actinomycetes</taxon>
        <taxon>Mycobacteriales</taxon>
        <taxon>Nocardiaceae</taxon>
        <taxon>Nocardia</taxon>
    </lineage>
</organism>
<dbReference type="EMBL" id="JADLRE010000001">
    <property type="protein sequence ID" value="MBF6223673.1"/>
    <property type="molecule type" value="Genomic_DNA"/>
</dbReference>
<dbReference type="Gene3D" id="3.40.630.30">
    <property type="match status" value="1"/>
</dbReference>
<feature type="region of interest" description="Disordered" evidence="1">
    <location>
        <begin position="473"/>
        <end position="499"/>
    </location>
</feature>
<accession>A0ABS0BZW1</accession>
<evidence type="ECO:0000256" key="1">
    <source>
        <dbReference type="SAM" id="MobiDB-lite"/>
    </source>
</evidence>
<proteinExistence type="predicted"/>
<dbReference type="InterPro" id="IPR014729">
    <property type="entry name" value="Rossmann-like_a/b/a_fold"/>
</dbReference>
<protein>
    <submittedName>
        <fullName evidence="3">Acyl-CoA synthetase</fullName>
    </submittedName>
</protein>
<dbReference type="InterPro" id="IPR000182">
    <property type="entry name" value="GNAT_dom"/>
</dbReference>
<dbReference type="Pfam" id="PF00583">
    <property type="entry name" value="Acetyltransf_1"/>
    <property type="match status" value="1"/>
</dbReference>